<dbReference type="EMBL" id="MU005777">
    <property type="protein sequence ID" value="KAF2705989.1"/>
    <property type="molecule type" value="Genomic_DNA"/>
</dbReference>
<gene>
    <name evidence="2" type="ORF">K504DRAFT_414072</name>
</gene>
<evidence type="ECO:0000313" key="2">
    <source>
        <dbReference type="EMBL" id="KAF2705989.1"/>
    </source>
</evidence>
<evidence type="ECO:0000313" key="3">
    <source>
        <dbReference type="Proteomes" id="UP000799428"/>
    </source>
</evidence>
<name>A0A6G1JZE7_9PLEO</name>
<keyword evidence="3" id="KW-1185">Reference proteome</keyword>
<evidence type="ECO:0000256" key="1">
    <source>
        <dbReference type="SAM" id="MobiDB-lite"/>
    </source>
</evidence>
<protein>
    <submittedName>
        <fullName evidence="2">Uncharacterized protein</fullName>
    </submittedName>
</protein>
<dbReference type="AlphaFoldDB" id="A0A6G1JZE7"/>
<accession>A0A6G1JZE7</accession>
<reference evidence="2" key="1">
    <citation type="journal article" date="2020" name="Stud. Mycol.">
        <title>101 Dothideomycetes genomes: a test case for predicting lifestyles and emergence of pathogens.</title>
        <authorList>
            <person name="Haridas S."/>
            <person name="Albert R."/>
            <person name="Binder M."/>
            <person name="Bloem J."/>
            <person name="Labutti K."/>
            <person name="Salamov A."/>
            <person name="Andreopoulos B."/>
            <person name="Baker S."/>
            <person name="Barry K."/>
            <person name="Bills G."/>
            <person name="Bluhm B."/>
            <person name="Cannon C."/>
            <person name="Castanera R."/>
            <person name="Culley D."/>
            <person name="Daum C."/>
            <person name="Ezra D."/>
            <person name="Gonzalez J."/>
            <person name="Henrissat B."/>
            <person name="Kuo A."/>
            <person name="Liang C."/>
            <person name="Lipzen A."/>
            <person name="Lutzoni F."/>
            <person name="Magnuson J."/>
            <person name="Mondo S."/>
            <person name="Nolan M."/>
            <person name="Ohm R."/>
            <person name="Pangilinan J."/>
            <person name="Park H.-J."/>
            <person name="Ramirez L."/>
            <person name="Alfaro M."/>
            <person name="Sun H."/>
            <person name="Tritt A."/>
            <person name="Yoshinaga Y."/>
            <person name="Zwiers L.-H."/>
            <person name="Turgeon B."/>
            <person name="Goodwin S."/>
            <person name="Spatafora J."/>
            <person name="Crous P."/>
            <person name="Grigoriev I."/>
        </authorList>
    </citation>
    <scope>NUCLEOTIDE SEQUENCE</scope>
    <source>
        <strain evidence="2">CBS 279.74</strain>
    </source>
</reference>
<proteinExistence type="predicted"/>
<organism evidence="2 3">
    <name type="scientific">Pleomassaria siparia CBS 279.74</name>
    <dbReference type="NCBI Taxonomy" id="1314801"/>
    <lineage>
        <taxon>Eukaryota</taxon>
        <taxon>Fungi</taxon>
        <taxon>Dikarya</taxon>
        <taxon>Ascomycota</taxon>
        <taxon>Pezizomycotina</taxon>
        <taxon>Dothideomycetes</taxon>
        <taxon>Pleosporomycetidae</taxon>
        <taxon>Pleosporales</taxon>
        <taxon>Pleomassariaceae</taxon>
        <taxon>Pleomassaria</taxon>
    </lineage>
</organism>
<feature type="region of interest" description="Disordered" evidence="1">
    <location>
        <begin position="1"/>
        <end position="66"/>
    </location>
</feature>
<dbReference type="Proteomes" id="UP000799428">
    <property type="component" value="Unassembled WGS sequence"/>
</dbReference>
<sequence>MAKLALIDPFETPETLPSTTPPPPDIALPEVTDHDEDTTSVYRSPNDAYSYSPPRPQLPRRSYLPLPPSPLGLSNYDILDVEDDYDSYAHFETHGESDMDDPRCPANTSTSMTSILSTAGTGVNDAPKKLSRMLFCGSNLLDSDEPVVGNDDGVDEGIDGIWPNLSIKHGSLGSLLPASSSPNFSAPCDTATEATRPSSPNFATTLLAESIRGRSTGLRSGRGGVFNEEVECDFVQEGDRQRSFMS</sequence>
<feature type="compositionally biased region" description="Low complexity" evidence="1">
    <location>
        <begin position="9"/>
        <end position="18"/>
    </location>
</feature>